<feature type="binding site" evidence="7">
    <location>
        <position position="56"/>
    </location>
    <ligand>
        <name>substrate</name>
    </ligand>
</feature>
<dbReference type="HAMAP" id="MF_00109">
    <property type="entry name" value="Shikimate_kinase"/>
    <property type="match status" value="1"/>
</dbReference>
<comment type="pathway">
    <text evidence="7">Metabolic intermediate biosynthesis; chorismate biosynthesis; chorismate from D-erythrose 4-phosphate and phosphoenolpyruvate: step 5/7.</text>
</comment>
<keyword evidence="7" id="KW-0479">Metal-binding</keyword>
<comment type="cofactor">
    <cofactor evidence="7">
        <name>Mg(2+)</name>
        <dbReference type="ChEBI" id="CHEBI:18420"/>
    </cofactor>
    <text evidence="7">Binds 1 Mg(2+) ion per subunit.</text>
</comment>
<keyword evidence="9" id="KW-1185">Reference proteome</keyword>
<comment type="caution">
    <text evidence="7">Lacks conserved residue(s) required for the propagation of feature annotation.</text>
</comment>
<dbReference type="GO" id="GO:0005524">
    <property type="term" value="F:ATP binding"/>
    <property type="evidence" value="ECO:0007669"/>
    <property type="project" value="UniProtKB-UniRule"/>
</dbReference>
<keyword evidence="6 7" id="KW-0057">Aromatic amino acid biosynthesis</keyword>
<dbReference type="InterPro" id="IPR031322">
    <property type="entry name" value="Shikimate/glucono_kinase"/>
</dbReference>
<feature type="binding site" evidence="7">
    <location>
        <position position="32"/>
    </location>
    <ligand>
        <name>substrate</name>
    </ligand>
</feature>
<keyword evidence="5 7" id="KW-0067">ATP-binding</keyword>
<dbReference type="Gene3D" id="3.40.50.300">
    <property type="entry name" value="P-loop containing nucleotide triphosphate hydrolases"/>
    <property type="match status" value="1"/>
</dbReference>
<proteinExistence type="inferred from homology"/>
<dbReference type="InterPro" id="IPR000623">
    <property type="entry name" value="Shikimate_kinase/TSH1"/>
</dbReference>
<dbReference type="GO" id="GO:0008652">
    <property type="term" value="P:amino acid biosynthetic process"/>
    <property type="evidence" value="ECO:0007669"/>
    <property type="project" value="UniProtKB-KW"/>
</dbReference>
<evidence type="ECO:0000256" key="2">
    <source>
        <dbReference type="ARBA" id="ARBA00022679"/>
    </source>
</evidence>
<dbReference type="CDD" id="cd00464">
    <property type="entry name" value="SK"/>
    <property type="match status" value="1"/>
</dbReference>
<dbReference type="PANTHER" id="PTHR21087">
    <property type="entry name" value="SHIKIMATE KINASE"/>
    <property type="match status" value="1"/>
</dbReference>
<dbReference type="Pfam" id="PF01202">
    <property type="entry name" value="SKI"/>
    <property type="match status" value="1"/>
</dbReference>
<dbReference type="GO" id="GO:0009423">
    <property type="term" value="P:chorismate biosynthetic process"/>
    <property type="evidence" value="ECO:0007669"/>
    <property type="project" value="UniProtKB-UniRule"/>
</dbReference>
<comment type="subunit">
    <text evidence="7">Monomer.</text>
</comment>
<feature type="binding site" evidence="7">
    <location>
        <position position="79"/>
    </location>
    <ligand>
        <name>substrate</name>
    </ligand>
</feature>
<evidence type="ECO:0000313" key="9">
    <source>
        <dbReference type="Proteomes" id="UP001330184"/>
    </source>
</evidence>
<comment type="similarity">
    <text evidence="7">Belongs to the shikimate kinase family.</text>
</comment>
<dbReference type="RefSeq" id="WP_224837721.1">
    <property type="nucleotide sequence ID" value="NZ_AP027268.1"/>
</dbReference>
<dbReference type="PANTHER" id="PTHR21087:SF16">
    <property type="entry name" value="SHIKIMATE KINASE 1, CHLOROPLASTIC"/>
    <property type="match status" value="1"/>
</dbReference>
<evidence type="ECO:0000256" key="5">
    <source>
        <dbReference type="ARBA" id="ARBA00022840"/>
    </source>
</evidence>
<dbReference type="SUPFAM" id="SSF52540">
    <property type="entry name" value="P-loop containing nucleoside triphosphate hydrolases"/>
    <property type="match status" value="1"/>
</dbReference>
<comment type="catalytic activity">
    <reaction evidence="7">
        <text>shikimate + ATP = 3-phosphoshikimate + ADP + H(+)</text>
        <dbReference type="Rhea" id="RHEA:13121"/>
        <dbReference type="ChEBI" id="CHEBI:15378"/>
        <dbReference type="ChEBI" id="CHEBI:30616"/>
        <dbReference type="ChEBI" id="CHEBI:36208"/>
        <dbReference type="ChEBI" id="CHEBI:145989"/>
        <dbReference type="ChEBI" id="CHEBI:456216"/>
        <dbReference type="EC" id="2.7.1.71"/>
    </reaction>
</comment>
<feature type="binding site" evidence="7">
    <location>
        <begin position="10"/>
        <end position="15"/>
    </location>
    <ligand>
        <name>ATP</name>
        <dbReference type="ChEBI" id="CHEBI:30616"/>
    </ligand>
</feature>
<reference evidence="8 9" key="1">
    <citation type="submission" date="2023-01" db="EMBL/GenBank/DDBJ databases">
        <title>Complete genome sequence of Muricauda aquimarina strain IFOP_LL357.</title>
        <authorList>
            <person name="Gajardo G."/>
            <person name="Ueki S."/>
            <person name="Maruyama F."/>
        </authorList>
    </citation>
    <scope>NUCLEOTIDE SEQUENCE [LARGE SCALE GENOMIC DNA]</scope>
    <source>
        <strain evidence="8 9">IFOP_LL357</strain>
    </source>
</reference>
<gene>
    <name evidence="7 8" type="primary">aroK</name>
    <name evidence="8" type="ORF">MACH07_02580</name>
</gene>
<protein>
    <recommendedName>
        <fullName evidence="7">Shikimate kinase</fullName>
        <shortName evidence="7">SK</shortName>
        <ecNumber evidence="7">2.7.1.71</ecNumber>
    </recommendedName>
</protein>
<dbReference type="AlphaFoldDB" id="A0AA48HWM8"/>
<evidence type="ECO:0000256" key="1">
    <source>
        <dbReference type="ARBA" id="ARBA00022605"/>
    </source>
</evidence>
<organism evidence="8 9">
    <name type="scientific">Flagellimonas marinaquae</name>
    <dbReference type="NCBI Taxonomy" id="254955"/>
    <lineage>
        <taxon>Bacteria</taxon>
        <taxon>Pseudomonadati</taxon>
        <taxon>Bacteroidota</taxon>
        <taxon>Flavobacteriia</taxon>
        <taxon>Flavobacteriales</taxon>
        <taxon>Flavobacteriaceae</taxon>
        <taxon>Flagellimonas</taxon>
    </lineage>
</organism>
<dbReference type="GO" id="GO:0004765">
    <property type="term" value="F:shikimate kinase activity"/>
    <property type="evidence" value="ECO:0007669"/>
    <property type="project" value="UniProtKB-UniRule"/>
</dbReference>
<dbReference type="EMBL" id="AP027268">
    <property type="protein sequence ID" value="BDW91426.1"/>
    <property type="molecule type" value="Genomic_DNA"/>
</dbReference>
<keyword evidence="3 7" id="KW-0547">Nucleotide-binding</keyword>
<dbReference type="GO" id="GO:0000287">
    <property type="term" value="F:magnesium ion binding"/>
    <property type="evidence" value="ECO:0007669"/>
    <property type="project" value="UniProtKB-UniRule"/>
</dbReference>
<dbReference type="EC" id="2.7.1.71" evidence="7"/>
<sequence length="170" mass="19348">MKLVLLGYMASGKSTVGRLLARHLDVKFIDLDEYIEAHQKKSIKNIFSEHGEIFFRKLEHQLLSEVLDKDESIILSTGGGTPCYGNNMETILNKSDHSIYLNLGIPNLVERIVKGKDKRPLVKNIEDAELPEFVGKHLFERRPYYAKAKHILDCNGDDPDTTVNKIRSLL</sequence>
<feature type="binding site" evidence="7">
    <location>
        <position position="14"/>
    </location>
    <ligand>
        <name>Mg(2+)</name>
        <dbReference type="ChEBI" id="CHEBI:18420"/>
    </ligand>
</feature>
<evidence type="ECO:0000313" key="8">
    <source>
        <dbReference type="EMBL" id="BDW91426.1"/>
    </source>
</evidence>
<keyword evidence="4 7" id="KW-0418">Kinase</keyword>
<accession>A0AA48HWM8</accession>
<evidence type="ECO:0000256" key="6">
    <source>
        <dbReference type="ARBA" id="ARBA00023141"/>
    </source>
</evidence>
<feature type="binding site" evidence="7">
    <location>
        <position position="119"/>
    </location>
    <ligand>
        <name>ATP</name>
        <dbReference type="ChEBI" id="CHEBI:30616"/>
    </ligand>
</feature>
<dbReference type="GO" id="GO:0009073">
    <property type="term" value="P:aromatic amino acid family biosynthetic process"/>
    <property type="evidence" value="ECO:0007669"/>
    <property type="project" value="UniProtKB-KW"/>
</dbReference>
<comment type="function">
    <text evidence="7">Catalyzes the specific phosphorylation of the 3-hydroxyl group of shikimic acid using ATP as a cosubstrate.</text>
</comment>
<dbReference type="Proteomes" id="UP001330184">
    <property type="component" value="Chromosome"/>
</dbReference>
<keyword evidence="1 7" id="KW-0028">Amino-acid biosynthesis</keyword>
<feature type="binding site" evidence="7">
    <location>
        <position position="141"/>
    </location>
    <ligand>
        <name>substrate</name>
    </ligand>
</feature>
<evidence type="ECO:0000256" key="7">
    <source>
        <dbReference type="HAMAP-Rule" id="MF_00109"/>
    </source>
</evidence>
<dbReference type="PRINTS" id="PR01100">
    <property type="entry name" value="SHIKIMTKNASE"/>
</dbReference>
<keyword evidence="7" id="KW-0963">Cytoplasm</keyword>
<dbReference type="InterPro" id="IPR027417">
    <property type="entry name" value="P-loop_NTPase"/>
</dbReference>
<evidence type="ECO:0000256" key="3">
    <source>
        <dbReference type="ARBA" id="ARBA00022741"/>
    </source>
</evidence>
<evidence type="ECO:0000256" key="4">
    <source>
        <dbReference type="ARBA" id="ARBA00022777"/>
    </source>
</evidence>
<dbReference type="GO" id="GO:0005829">
    <property type="term" value="C:cytosol"/>
    <property type="evidence" value="ECO:0007669"/>
    <property type="project" value="TreeGrafter"/>
</dbReference>
<keyword evidence="7" id="KW-0460">Magnesium</keyword>
<keyword evidence="2 7" id="KW-0808">Transferase</keyword>
<comment type="subcellular location">
    <subcellularLocation>
        <location evidence="7">Cytoplasm</location>
    </subcellularLocation>
</comment>
<name>A0AA48HWM8_9FLAO</name>